<evidence type="ECO:0000313" key="15">
    <source>
        <dbReference type="EMBL" id="CZQ85904.1"/>
    </source>
</evidence>
<dbReference type="AlphaFoldDB" id="A0A143YFS2"/>
<keyword evidence="7 12" id="KW-0521">NADP</keyword>
<evidence type="ECO:0000259" key="14">
    <source>
        <dbReference type="Pfam" id="PF16654"/>
    </source>
</evidence>
<evidence type="ECO:0000256" key="12">
    <source>
        <dbReference type="PIRNR" id="PIRNR025648"/>
    </source>
</evidence>
<dbReference type="CDD" id="cd02270">
    <property type="entry name" value="meso-DAPDH_N"/>
    <property type="match status" value="1"/>
</dbReference>
<dbReference type="InterPro" id="IPR036291">
    <property type="entry name" value="NAD(P)-bd_dom_sf"/>
</dbReference>
<feature type="binding site" evidence="13">
    <location>
        <begin position="36"/>
        <end position="38"/>
    </location>
    <ligand>
        <name>NADP(+)</name>
        <dbReference type="ChEBI" id="CHEBI:58349"/>
    </ligand>
</feature>
<keyword evidence="9 12" id="KW-0560">Oxidoreductase</keyword>
<comment type="pathway">
    <text evidence="1 12">Amino-acid biosynthesis; L-lysine biosynthesis via DAP pathway; DL-2,6-diaminopimelate from (S)-tetrahydrodipicolinate: step 1/1.</text>
</comment>
<feature type="binding site" evidence="13">
    <location>
        <begin position="120"/>
        <end position="124"/>
    </location>
    <ligand>
        <name>NADP(+)</name>
        <dbReference type="ChEBI" id="CHEBI:58349"/>
    </ligand>
</feature>
<evidence type="ECO:0000256" key="11">
    <source>
        <dbReference type="ARBA" id="ARBA00052023"/>
    </source>
</evidence>
<protein>
    <recommendedName>
        <fullName evidence="5 12">Meso-diaminopimelate D-dehydrogenase</fullName>
        <shortName evidence="12">DAPDH</shortName>
        <shortName evidence="12">Meso-DAP dehydrogenase</shortName>
        <ecNumber evidence="4 12">1.4.1.16</ecNumber>
    </recommendedName>
</protein>
<keyword evidence="8 12" id="KW-0220">Diaminopimelate biosynthesis</keyword>
<dbReference type="PIRSF" id="PIRSF025648">
    <property type="entry name" value="DDH"/>
    <property type="match status" value="1"/>
</dbReference>
<comment type="similarity">
    <text evidence="2 12">Belongs to the diaminopimelate dehydrogenase family.</text>
</comment>
<evidence type="ECO:0000256" key="6">
    <source>
        <dbReference type="ARBA" id="ARBA00022605"/>
    </source>
</evidence>
<comment type="subunit">
    <text evidence="3 12">Homodimer.</text>
</comment>
<dbReference type="RefSeq" id="WP_087031484.1">
    <property type="nucleotide sequence ID" value="NZ_FJNE01000002.1"/>
</dbReference>
<feature type="binding site" evidence="13">
    <location>
        <position position="198"/>
    </location>
    <ligand>
        <name>substrate</name>
    </ligand>
</feature>
<dbReference type="Gene3D" id="3.40.50.720">
    <property type="entry name" value="NAD(P)-binding Rossmann-like Domain"/>
    <property type="match status" value="1"/>
</dbReference>
<feature type="binding site" evidence="13">
    <location>
        <position position="248"/>
    </location>
    <ligand>
        <name>substrate</name>
    </ligand>
</feature>
<dbReference type="NCBIfam" id="TIGR01921">
    <property type="entry name" value="DAP-DH"/>
    <property type="match status" value="1"/>
</dbReference>
<keyword evidence="13" id="KW-0547">Nucleotide-binding</keyword>
<dbReference type="InterPro" id="IPR032094">
    <property type="entry name" value="Meso-DAP_DH_C"/>
</dbReference>
<evidence type="ECO:0000256" key="9">
    <source>
        <dbReference type="ARBA" id="ARBA00023002"/>
    </source>
</evidence>
<evidence type="ECO:0000256" key="13">
    <source>
        <dbReference type="PIRSR" id="PIRSR025648-1"/>
    </source>
</evidence>
<evidence type="ECO:0000256" key="10">
    <source>
        <dbReference type="ARBA" id="ARBA00023154"/>
    </source>
</evidence>
<feature type="binding site" evidence="13">
    <location>
        <begin position="12"/>
        <end position="15"/>
    </location>
    <ligand>
        <name>NADP(+)</name>
        <dbReference type="ChEBI" id="CHEBI:58349"/>
    </ligand>
</feature>
<evidence type="ECO:0000256" key="2">
    <source>
        <dbReference type="ARBA" id="ARBA00007442"/>
    </source>
</evidence>
<dbReference type="GO" id="GO:0000166">
    <property type="term" value="F:nucleotide binding"/>
    <property type="evidence" value="ECO:0007669"/>
    <property type="project" value="UniProtKB-KW"/>
</dbReference>
<feature type="binding site" evidence="13">
    <location>
        <begin position="68"/>
        <end position="71"/>
    </location>
    <ligand>
        <name>NADP(+)</name>
        <dbReference type="ChEBI" id="CHEBI:58349"/>
    </ligand>
</feature>
<dbReference type="GO" id="GO:0019877">
    <property type="term" value="P:diaminopimelate biosynthetic process"/>
    <property type="evidence" value="ECO:0007669"/>
    <property type="project" value="UniProtKB-UniRule"/>
</dbReference>
<dbReference type="SUPFAM" id="SSF51735">
    <property type="entry name" value="NAD(P)-binding Rossmann-fold domains"/>
    <property type="match status" value="1"/>
</dbReference>
<feature type="binding site" evidence="13">
    <location>
        <position position="274"/>
    </location>
    <ligand>
        <name>substrate</name>
    </ligand>
</feature>
<comment type="function">
    <text evidence="12">Catalyzes the reversible NADPH-dependent reductive amination of L-2-amino-6-oxopimelate, the acyclic form of L-tetrahydrodipicolinate, to generate the meso compound, D,L-2,6-diaminopimelate.</text>
</comment>
<evidence type="ECO:0000256" key="8">
    <source>
        <dbReference type="ARBA" id="ARBA00022915"/>
    </source>
</evidence>
<accession>A0A143YFS2</accession>
<dbReference type="EC" id="1.4.1.16" evidence="4 12"/>
<dbReference type="SUPFAM" id="SSF55347">
    <property type="entry name" value="Glyceraldehyde-3-phosphate dehydrogenase-like, C-terminal domain"/>
    <property type="match status" value="1"/>
</dbReference>
<keyword evidence="16" id="KW-1185">Reference proteome</keyword>
<evidence type="ECO:0000256" key="3">
    <source>
        <dbReference type="ARBA" id="ARBA00011738"/>
    </source>
</evidence>
<name>A0A143YFS2_9LACT</name>
<dbReference type="EMBL" id="FJNE01000002">
    <property type="protein sequence ID" value="CZQ85904.1"/>
    <property type="molecule type" value="Genomic_DNA"/>
</dbReference>
<dbReference type="OrthoDB" id="9779394at2"/>
<dbReference type="Pfam" id="PF16654">
    <property type="entry name" value="DAPDH_C"/>
    <property type="match status" value="1"/>
</dbReference>
<dbReference type="STRING" id="140314.SAMN04488076_101183"/>
<evidence type="ECO:0000256" key="5">
    <source>
        <dbReference type="ARBA" id="ARBA00021654"/>
    </source>
</evidence>
<dbReference type="Proteomes" id="UP000242754">
    <property type="component" value="Unassembled WGS sequence"/>
</dbReference>
<feature type="binding site" evidence="13">
    <location>
        <begin position="91"/>
        <end position="93"/>
    </location>
    <ligand>
        <name>NADP(+)</name>
        <dbReference type="ChEBI" id="CHEBI:58349"/>
    </ligand>
</feature>
<reference evidence="15 16" key="1">
    <citation type="submission" date="2016-02" db="EMBL/GenBank/DDBJ databases">
        <authorList>
            <person name="Wen L."/>
            <person name="He K."/>
            <person name="Yang H."/>
        </authorList>
    </citation>
    <scope>NUCLEOTIDE SEQUENCE [LARGE SCALE GENOMIC DNA]</scope>
    <source>
        <strain evidence="15">Trichococcus palustris</strain>
    </source>
</reference>
<comment type="catalytic activity">
    <reaction evidence="11 12">
        <text>meso-2,6-diaminopimelate + NADP(+) + H2O = (S)-2-amino-6-oxoheptanedioate + NH4(+) + NADPH + H(+)</text>
        <dbReference type="Rhea" id="RHEA:13561"/>
        <dbReference type="ChEBI" id="CHEBI:15377"/>
        <dbReference type="ChEBI" id="CHEBI:15378"/>
        <dbReference type="ChEBI" id="CHEBI:28938"/>
        <dbReference type="ChEBI" id="CHEBI:57783"/>
        <dbReference type="ChEBI" id="CHEBI:57791"/>
        <dbReference type="ChEBI" id="CHEBI:58349"/>
        <dbReference type="ChEBI" id="CHEBI:58556"/>
        <dbReference type="EC" id="1.4.1.16"/>
    </reaction>
</comment>
<keyword evidence="10 12" id="KW-0457">Lysine biosynthesis</keyword>
<evidence type="ECO:0000256" key="1">
    <source>
        <dbReference type="ARBA" id="ARBA00004896"/>
    </source>
</evidence>
<feature type="binding site" evidence="13">
    <location>
        <position position="147"/>
    </location>
    <ligand>
        <name>substrate</name>
    </ligand>
</feature>
<sequence>MSEKIKIGLVGYGNLGKGVELALPLFPDVEVVAVFTRRDPATLVTTIPAYAIDTILDFKDKIDVLLLCGGSATDLPVQGPAYAEHFNTIDSYDNHNEIPKYFAAVDAAAKTNNHVSVISVGWDPGLFSLNRVLAESVLPQGENYTFWGKGLSQGHSDALRRIEGVKKAVQYTVPVEDALKAVRSGSNPTLKTREKHTRECFVVVHEGADKAKIEKEIKSMPNYFEPYNTTVTFIDDATFDAEHTTMPHGGFVIRTGNSGQNKQKIEFNLELGSNPEFTSSVLVAYARAAARLVKDGKSGAFTVLDIPVAYLSEKSGEELRKELL</sequence>
<feature type="binding site" evidence="13">
    <location>
        <position position="172"/>
    </location>
    <ligand>
        <name>substrate</name>
    </ligand>
</feature>
<keyword evidence="6 12" id="KW-0028">Amino-acid biosynthesis</keyword>
<feature type="domain" description="Meso-diaminopimelate D-dehydrogenase C-terminal" evidence="14">
    <location>
        <begin position="121"/>
        <end position="273"/>
    </location>
</feature>
<proteinExistence type="inferred from homology"/>
<evidence type="ECO:0000256" key="4">
    <source>
        <dbReference type="ARBA" id="ARBA00012080"/>
    </source>
</evidence>
<dbReference type="Gene3D" id="3.30.360.10">
    <property type="entry name" value="Dihydrodipicolinate Reductase, domain 2"/>
    <property type="match status" value="1"/>
</dbReference>
<organism evidence="15 16">
    <name type="scientific">Trichococcus palustris</name>
    <dbReference type="NCBI Taxonomy" id="140314"/>
    <lineage>
        <taxon>Bacteria</taxon>
        <taxon>Bacillati</taxon>
        <taxon>Bacillota</taxon>
        <taxon>Bacilli</taxon>
        <taxon>Lactobacillales</taxon>
        <taxon>Carnobacteriaceae</taxon>
        <taxon>Trichococcus</taxon>
    </lineage>
</organism>
<evidence type="ECO:0000313" key="16">
    <source>
        <dbReference type="Proteomes" id="UP000242754"/>
    </source>
</evidence>
<dbReference type="GO" id="GO:0009089">
    <property type="term" value="P:lysine biosynthetic process via diaminopimelate"/>
    <property type="evidence" value="ECO:0007669"/>
    <property type="project" value="UniProtKB-UniRule"/>
</dbReference>
<dbReference type="InterPro" id="IPR010190">
    <property type="entry name" value="Diaminopimelate_DH_Ddh"/>
</dbReference>
<dbReference type="UniPathway" id="UPA00034">
    <property type="reaction ID" value="UER00026"/>
</dbReference>
<gene>
    <name evidence="15" type="ORF">Tpal_699</name>
</gene>
<evidence type="ECO:0000256" key="7">
    <source>
        <dbReference type="ARBA" id="ARBA00022857"/>
    </source>
</evidence>
<dbReference type="GO" id="GO:0047850">
    <property type="term" value="F:diaminopimelate dehydrogenase activity"/>
    <property type="evidence" value="ECO:0007669"/>
    <property type="project" value="UniProtKB-UniRule"/>
</dbReference>